<dbReference type="Gene3D" id="3.90.950.10">
    <property type="match status" value="1"/>
</dbReference>
<dbReference type="GO" id="GO:0047429">
    <property type="term" value="F:nucleoside triphosphate diphosphatase activity"/>
    <property type="evidence" value="ECO:0007669"/>
    <property type="project" value="UniProtKB-EC"/>
</dbReference>
<dbReference type="AlphaFoldDB" id="A0A9D2SHN6"/>
<comment type="cofactor">
    <cofactor evidence="1 3">
        <name>a divalent metal cation</name>
        <dbReference type="ChEBI" id="CHEBI:60240"/>
    </cofactor>
</comment>
<keyword evidence="3" id="KW-0963">Cytoplasm</keyword>
<dbReference type="HAMAP" id="MF_00528">
    <property type="entry name" value="Maf"/>
    <property type="match status" value="1"/>
</dbReference>
<comment type="caution">
    <text evidence="4">The sequence shown here is derived from an EMBL/GenBank/DDBJ whole genome shotgun (WGS) entry which is preliminary data.</text>
</comment>
<dbReference type="Pfam" id="PF02545">
    <property type="entry name" value="Maf"/>
    <property type="match status" value="1"/>
</dbReference>
<comment type="caution">
    <text evidence="3">Lacks conserved residue(s) required for the propagation of feature annotation.</text>
</comment>
<dbReference type="PANTHER" id="PTHR43213:SF5">
    <property type="entry name" value="BIFUNCTIONAL DTTP_UTP PYROPHOSPHATASE_METHYLTRANSFERASE PROTEIN-RELATED"/>
    <property type="match status" value="1"/>
</dbReference>
<feature type="site" description="Important for substrate specificity" evidence="3">
    <location>
        <position position="20"/>
    </location>
</feature>
<keyword evidence="2 3" id="KW-0378">Hydrolase</keyword>
<comment type="catalytic activity">
    <reaction evidence="3">
        <text>UTP + H2O = UMP + diphosphate + H(+)</text>
        <dbReference type="Rhea" id="RHEA:29395"/>
        <dbReference type="ChEBI" id="CHEBI:15377"/>
        <dbReference type="ChEBI" id="CHEBI:15378"/>
        <dbReference type="ChEBI" id="CHEBI:33019"/>
        <dbReference type="ChEBI" id="CHEBI:46398"/>
        <dbReference type="ChEBI" id="CHEBI:57865"/>
        <dbReference type="EC" id="3.6.1.9"/>
    </reaction>
</comment>
<keyword evidence="3" id="KW-0546">Nucleotide metabolism</keyword>
<evidence type="ECO:0000256" key="2">
    <source>
        <dbReference type="ARBA" id="ARBA00022801"/>
    </source>
</evidence>
<comment type="similarity">
    <text evidence="3">Belongs to the Maf family. YhdE subfamily.</text>
</comment>
<dbReference type="PIRSF" id="PIRSF006305">
    <property type="entry name" value="Maf"/>
    <property type="match status" value="1"/>
</dbReference>
<dbReference type="Proteomes" id="UP000823910">
    <property type="component" value="Unassembled WGS sequence"/>
</dbReference>
<comment type="subcellular location">
    <subcellularLocation>
        <location evidence="3">Cytoplasm</location>
    </subcellularLocation>
</comment>
<evidence type="ECO:0000256" key="1">
    <source>
        <dbReference type="ARBA" id="ARBA00001968"/>
    </source>
</evidence>
<dbReference type="GO" id="GO:0005737">
    <property type="term" value="C:cytoplasm"/>
    <property type="evidence" value="ECO:0007669"/>
    <property type="project" value="UniProtKB-SubCell"/>
</dbReference>
<comment type="catalytic activity">
    <reaction evidence="3">
        <text>dTTP + H2O = dTMP + diphosphate + H(+)</text>
        <dbReference type="Rhea" id="RHEA:28534"/>
        <dbReference type="ChEBI" id="CHEBI:15377"/>
        <dbReference type="ChEBI" id="CHEBI:15378"/>
        <dbReference type="ChEBI" id="CHEBI:33019"/>
        <dbReference type="ChEBI" id="CHEBI:37568"/>
        <dbReference type="ChEBI" id="CHEBI:63528"/>
        <dbReference type="EC" id="3.6.1.9"/>
    </reaction>
</comment>
<dbReference type="InterPro" id="IPR003697">
    <property type="entry name" value="Maf-like"/>
</dbReference>
<feature type="site" description="Important for substrate specificity" evidence="3">
    <location>
        <position position="165"/>
    </location>
</feature>
<accession>A0A9D2SHN6</accession>
<evidence type="ECO:0000313" key="5">
    <source>
        <dbReference type="Proteomes" id="UP000823910"/>
    </source>
</evidence>
<dbReference type="SUPFAM" id="SSF52972">
    <property type="entry name" value="ITPase-like"/>
    <property type="match status" value="1"/>
</dbReference>
<protein>
    <recommendedName>
        <fullName evidence="3">dTTP/UTP pyrophosphatase</fullName>
        <shortName evidence="3">dTTPase/UTPase</shortName>
        <ecNumber evidence="3">3.6.1.9</ecNumber>
    </recommendedName>
    <alternativeName>
        <fullName evidence="3">Nucleoside triphosphate pyrophosphatase</fullName>
    </alternativeName>
    <alternativeName>
        <fullName evidence="3">Nucleotide pyrophosphatase</fullName>
        <shortName evidence="3">Nucleotide PPase</shortName>
    </alternativeName>
</protein>
<dbReference type="EMBL" id="DWWT01000022">
    <property type="protein sequence ID" value="HJC05589.1"/>
    <property type="molecule type" value="Genomic_DNA"/>
</dbReference>
<gene>
    <name evidence="4" type="primary">maf</name>
    <name evidence="4" type="ORF">H9704_05465</name>
</gene>
<dbReference type="InterPro" id="IPR029001">
    <property type="entry name" value="ITPase-like_fam"/>
</dbReference>
<proteinExistence type="inferred from homology"/>
<dbReference type="NCBIfam" id="TIGR00172">
    <property type="entry name" value="maf"/>
    <property type="match status" value="1"/>
</dbReference>
<reference evidence="4" key="2">
    <citation type="submission" date="2021-04" db="EMBL/GenBank/DDBJ databases">
        <authorList>
            <person name="Gilroy R."/>
        </authorList>
    </citation>
    <scope>NUCLEOTIDE SEQUENCE</scope>
    <source>
        <strain evidence="4">CHK180-15479</strain>
    </source>
</reference>
<dbReference type="PANTHER" id="PTHR43213">
    <property type="entry name" value="BIFUNCTIONAL DTTP/UTP PYROPHOSPHATASE/METHYLTRANSFERASE PROTEIN-RELATED"/>
    <property type="match status" value="1"/>
</dbReference>
<organism evidence="4 5">
    <name type="scientific">Candidatus Enterocloster excrementipullorum</name>
    <dbReference type="NCBI Taxonomy" id="2838559"/>
    <lineage>
        <taxon>Bacteria</taxon>
        <taxon>Bacillati</taxon>
        <taxon>Bacillota</taxon>
        <taxon>Clostridia</taxon>
        <taxon>Lachnospirales</taxon>
        <taxon>Lachnospiraceae</taxon>
        <taxon>Enterocloster</taxon>
    </lineage>
</organism>
<reference evidence="4" key="1">
    <citation type="journal article" date="2021" name="PeerJ">
        <title>Extensive microbial diversity within the chicken gut microbiome revealed by metagenomics and culture.</title>
        <authorList>
            <person name="Gilroy R."/>
            <person name="Ravi A."/>
            <person name="Getino M."/>
            <person name="Pursley I."/>
            <person name="Horton D.L."/>
            <person name="Alikhan N.F."/>
            <person name="Baker D."/>
            <person name="Gharbi K."/>
            <person name="Hall N."/>
            <person name="Watson M."/>
            <person name="Adriaenssens E.M."/>
            <person name="Foster-Nyarko E."/>
            <person name="Jarju S."/>
            <person name="Secka A."/>
            <person name="Antonio M."/>
            <person name="Oren A."/>
            <person name="Chaudhuri R.R."/>
            <person name="La Ragione R."/>
            <person name="Hildebrand F."/>
            <person name="Pallen M.J."/>
        </authorList>
    </citation>
    <scope>NUCLEOTIDE SEQUENCE</scope>
    <source>
        <strain evidence="4">CHK180-15479</strain>
    </source>
</reference>
<dbReference type="CDD" id="cd00555">
    <property type="entry name" value="Maf"/>
    <property type="match status" value="1"/>
</dbReference>
<comment type="function">
    <text evidence="3">Nucleoside triphosphate pyrophosphatase that hydrolyzes dTTP and UTP. May have a dual role in cell division arrest and in preventing the incorporation of modified nucleotides into cellular nucleic acids.</text>
</comment>
<feature type="site" description="Important for substrate specificity" evidence="3">
    <location>
        <position position="78"/>
    </location>
</feature>
<evidence type="ECO:0000256" key="3">
    <source>
        <dbReference type="HAMAP-Rule" id="MF_00528"/>
    </source>
</evidence>
<evidence type="ECO:0000313" key="4">
    <source>
        <dbReference type="EMBL" id="HJC05589.1"/>
    </source>
</evidence>
<dbReference type="EC" id="3.6.1.9" evidence="3"/>
<name>A0A9D2SHN6_9FIRM</name>
<sequence length="204" mass="22611">MRLSEYLKDRRVVLASGSPRRKELLAQIGIFPEVLPSNAEENTRETRPECLVMELAERKALDVAAGCGKDTLVIGADTVVSIDGEILGKPGTPERAVRMIEKLSGRSHQVYTGVALILCREDGRRETCVFAEKTEVHVYPMDEDEIREYAYSKEPLDKAGGYGIQGRFAAYIQGIEGDYGNVVGLPLGRLCHALKQLLGKEFER</sequence>
<dbReference type="GO" id="GO:0009117">
    <property type="term" value="P:nucleotide metabolic process"/>
    <property type="evidence" value="ECO:0007669"/>
    <property type="project" value="UniProtKB-KW"/>
</dbReference>
<feature type="active site" description="Proton acceptor" evidence="3">
    <location>
        <position position="77"/>
    </location>
</feature>